<dbReference type="SUPFAM" id="SSF103196">
    <property type="entry name" value="Roadblock/LC7 domain"/>
    <property type="match status" value="1"/>
</dbReference>
<evidence type="ECO:0008006" key="4">
    <source>
        <dbReference type="Google" id="ProtNLM"/>
    </source>
</evidence>
<feature type="compositionally biased region" description="Basic and acidic residues" evidence="1">
    <location>
        <begin position="185"/>
        <end position="197"/>
    </location>
</feature>
<organism evidence="2 3">
    <name type="scientific">Blastomyces silverae</name>
    <dbReference type="NCBI Taxonomy" id="2060906"/>
    <lineage>
        <taxon>Eukaryota</taxon>
        <taxon>Fungi</taxon>
        <taxon>Dikarya</taxon>
        <taxon>Ascomycota</taxon>
        <taxon>Pezizomycotina</taxon>
        <taxon>Eurotiomycetes</taxon>
        <taxon>Eurotiomycetidae</taxon>
        <taxon>Onygenales</taxon>
        <taxon>Ajellomycetaceae</taxon>
        <taxon>Blastomyces</taxon>
    </lineage>
</organism>
<dbReference type="OrthoDB" id="9985637at2759"/>
<reference evidence="3" key="1">
    <citation type="journal article" date="2015" name="PLoS Genet.">
        <title>The dynamic genome and transcriptome of the human fungal pathogen Blastomyces and close relative Emmonsia.</title>
        <authorList>
            <person name="Munoz J.F."/>
            <person name="Gauthier G.M."/>
            <person name="Desjardins C.A."/>
            <person name="Gallo J.E."/>
            <person name="Holder J."/>
            <person name="Sullivan T.D."/>
            <person name="Marty A.J."/>
            <person name="Carmen J.C."/>
            <person name="Chen Z."/>
            <person name="Ding L."/>
            <person name="Gujja S."/>
            <person name="Magrini V."/>
            <person name="Misas E."/>
            <person name="Mitreva M."/>
            <person name="Priest M."/>
            <person name="Saif S."/>
            <person name="Whiston E.A."/>
            <person name="Young S."/>
            <person name="Zeng Q."/>
            <person name="Goldman W.E."/>
            <person name="Mardis E.R."/>
            <person name="Taylor J.W."/>
            <person name="McEwen J.G."/>
            <person name="Clay O.K."/>
            <person name="Klein B.S."/>
            <person name="Cuomo C.A."/>
        </authorList>
    </citation>
    <scope>NUCLEOTIDE SEQUENCE [LARGE SCALE GENOMIC DNA]</scope>
    <source>
        <strain evidence="3">UAMH 139</strain>
    </source>
</reference>
<sequence length="251" mass="25572">MAAPPQLPRQFSAHLSNLTSRPGVQSTLILSRKDGSIIRTTGLLATRSNPSPTRQAPAPAPAPTPASISDPIPPAASPTPDQQATHPDPTNTSIEDGGAKTAQQQAQEQQPPAAPYEPSQAETLAAHIFAFVSSASALSTSLSKPPPSSTTTANGGSSGGSSNETDYGGSGMTSGAAATISNGHARNDSADSEGHEREEDDELKLLRLRTKIHEIIIIPDRKFLLCVVHDLSGATGGTAAGGGGKGGGFSR</sequence>
<evidence type="ECO:0000313" key="2">
    <source>
        <dbReference type="EMBL" id="KLJ06453.1"/>
    </source>
</evidence>
<dbReference type="AlphaFoldDB" id="A0A0H1B5V5"/>
<name>A0A0H1B5V5_9EURO</name>
<dbReference type="PANTHER" id="PTHR10779">
    <property type="entry name" value="DYNEIN LIGHT CHAIN ROADBLOCK"/>
    <property type="match status" value="1"/>
</dbReference>
<feature type="compositionally biased region" description="Polar residues" evidence="1">
    <location>
        <begin position="83"/>
        <end position="94"/>
    </location>
</feature>
<protein>
    <recommendedName>
        <fullName evidence="4">Roadblock/LAMTOR2 domain-containing protein</fullName>
    </recommendedName>
</protein>
<feature type="compositionally biased region" description="Low complexity" evidence="1">
    <location>
        <begin position="139"/>
        <end position="165"/>
    </location>
</feature>
<feature type="compositionally biased region" description="Low complexity" evidence="1">
    <location>
        <begin position="102"/>
        <end position="119"/>
    </location>
</feature>
<dbReference type="STRING" id="2060906.A0A0H1B5V5"/>
<evidence type="ECO:0000256" key="1">
    <source>
        <dbReference type="SAM" id="MobiDB-lite"/>
    </source>
</evidence>
<proteinExistence type="predicted"/>
<dbReference type="Proteomes" id="UP000053573">
    <property type="component" value="Unassembled WGS sequence"/>
</dbReference>
<dbReference type="Gene3D" id="3.30.450.30">
    <property type="entry name" value="Dynein light chain 2a, cytoplasmic"/>
    <property type="match status" value="1"/>
</dbReference>
<comment type="caution">
    <text evidence="2">The sequence shown here is derived from an EMBL/GenBank/DDBJ whole genome shotgun (WGS) entry which is preliminary data.</text>
</comment>
<feature type="region of interest" description="Disordered" evidence="1">
    <location>
        <begin position="32"/>
        <end position="119"/>
    </location>
</feature>
<keyword evidence="3" id="KW-1185">Reference proteome</keyword>
<dbReference type="EMBL" id="LDEV01003091">
    <property type="protein sequence ID" value="KLJ06453.1"/>
    <property type="molecule type" value="Genomic_DNA"/>
</dbReference>
<feature type="region of interest" description="Disordered" evidence="1">
    <location>
        <begin position="139"/>
        <end position="200"/>
    </location>
</feature>
<gene>
    <name evidence="2" type="ORF">EMPG_10129</name>
</gene>
<evidence type="ECO:0000313" key="3">
    <source>
        <dbReference type="Proteomes" id="UP000053573"/>
    </source>
</evidence>
<accession>A0A0H1B5V5</accession>